<name>A0ABX4YLL9_9LEPT</name>
<protein>
    <recommendedName>
        <fullName evidence="3">Phage tail protein</fullName>
    </recommendedName>
</protein>
<accession>A0ABX4YLL9</accession>
<dbReference type="Proteomes" id="UP000094669">
    <property type="component" value="Unassembled WGS sequence"/>
</dbReference>
<dbReference type="EMBL" id="MCRM02000003">
    <property type="protein sequence ID" value="PNV76145.1"/>
    <property type="molecule type" value="Genomic_DNA"/>
</dbReference>
<comment type="caution">
    <text evidence="1">The sequence shown here is derived from an EMBL/GenBank/DDBJ whole genome shotgun (WGS) entry which is preliminary data.</text>
</comment>
<dbReference type="RefSeq" id="WP_010415786.1">
    <property type="nucleotide sequence ID" value="NZ_MCRM02000003.1"/>
</dbReference>
<gene>
    <name evidence="1" type="ORF">BES34_003815</name>
</gene>
<keyword evidence="2" id="KW-1185">Reference proteome</keyword>
<evidence type="ECO:0000313" key="2">
    <source>
        <dbReference type="Proteomes" id="UP000094669"/>
    </source>
</evidence>
<reference evidence="1" key="1">
    <citation type="submission" date="2018-01" db="EMBL/GenBank/DDBJ databases">
        <title>Genomic characterization of Leptospira inadai serogroup Lyme isolated from captured rat in Brazil and comparative analysis with human reference strain.</title>
        <authorList>
            <person name="Moreno L.Z."/>
            <person name="Loureiro A.P."/>
            <person name="Miraglia F."/>
            <person name="Kremer F.S."/>
            <person name="Eslabao M.R."/>
            <person name="Dellagostin O.A."/>
            <person name="Lilenbaum W."/>
            <person name="Moreno A.M."/>
        </authorList>
    </citation>
    <scope>NUCLEOTIDE SEQUENCE [LARGE SCALE GENOMIC DNA]</scope>
    <source>
        <strain evidence="1">M34/99</strain>
    </source>
</reference>
<sequence>MTALYNRVATVNIGGREFSYPPFSIEFVQEFKFKNPQSTTLKLYNPAPDTIGVFEAKKKGQGKVYPNVTVSAGYKEDSGTVVLGEAFAYTVVQEGLDRILEVKISDKATKWSTAILNKSYKNVSAEFIVRDICKTLSITPGEINLGIGKFYESIVLGRFKDSIQKLTRETNSEFFFKNGLLTIVPSNPKVKTIVSLDSDSGLLERPQKTSDGYKIKTLFLYNLNLSDVVQINSKEVNVRASITKVNRTFSTFGDAYCEFEVVPV</sequence>
<dbReference type="NCBIfam" id="NF047561">
    <property type="entry name" value="orf58_phage_fam"/>
    <property type="match status" value="1"/>
</dbReference>
<evidence type="ECO:0008006" key="3">
    <source>
        <dbReference type="Google" id="ProtNLM"/>
    </source>
</evidence>
<proteinExistence type="predicted"/>
<organism evidence="1 2">
    <name type="scientific">Leptospira inadai serovar Lyme</name>
    <dbReference type="NCBI Taxonomy" id="293084"/>
    <lineage>
        <taxon>Bacteria</taxon>
        <taxon>Pseudomonadati</taxon>
        <taxon>Spirochaetota</taxon>
        <taxon>Spirochaetia</taxon>
        <taxon>Leptospirales</taxon>
        <taxon>Leptospiraceae</taxon>
        <taxon>Leptospira</taxon>
    </lineage>
</organism>
<evidence type="ECO:0000313" key="1">
    <source>
        <dbReference type="EMBL" id="PNV76145.1"/>
    </source>
</evidence>